<reference evidence="2" key="1">
    <citation type="submission" date="2022-08" db="EMBL/GenBank/DDBJ databases">
        <title>Genome Sequence of the sulphate-reducing bacterium, Pseudodesulfovibrio portus JCM14722.</title>
        <authorList>
            <person name="Kondo R."/>
            <person name="Kataoka T."/>
        </authorList>
    </citation>
    <scope>NUCLEOTIDE SEQUENCE</scope>
    <source>
        <strain evidence="2">JCM 14722</strain>
    </source>
</reference>
<name>A0ABM8AW25_9BACT</name>
<dbReference type="Proteomes" id="UP001061361">
    <property type="component" value="Chromosome"/>
</dbReference>
<dbReference type="PANTHER" id="PTHR43845:SF1">
    <property type="entry name" value="BLR5969 PROTEIN"/>
    <property type="match status" value="1"/>
</dbReference>
<evidence type="ECO:0000259" key="1">
    <source>
        <dbReference type="Pfam" id="PF00501"/>
    </source>
</evidence>
<dbReference type="PANTHER" id="PTHR43845">
    <property type="entry name" value="BLR5969 PROTEIN"/>
    <property type="match status" value="1"/>
</dbReference>
<dbReference type="InterPro" id="IPR042099">
    <property type="entry name" value="ANL_N_sf"/>
</dbReference>
<dbReference type="NCBIfam" id="NF045666">
    <property type="entry name" value="DVU1553_fam_AMP"/>
    <property type="match status" value="1"/>
</dbReference>
<dbReference type="InterPro" id="IPR000873">
    <property type="entry name" value="AMP-dep_synth/lig_dom"/>
</dbReference>
<evidence type="ECO:0000313" key="3">
    <source>
        <dbReference type="Proteomes" id="UP001061361"/>
    </source>
</evidence>
<dbReference type="Pfam" id="PF00501">
    <property type="entry name" value="AMP-binding"/>
    <property type="match status" value="1"/>
</dbReference>
<gene>
    <name evidence="2" type="ORF">JCM14722_31460</name>
</gene>
<dbReference type="SUPFAM" id="SSF56801">
    <property type="entry name" value="Acetyl-CoA synthetase-like"/>
    <property type="match status" value="1"/>
</dbReference>
<proteinExistence type="predicted"/>
<protein>
    <recommendedName>
        <fullName evidence="1">AMP-dependent synthetase/ligase domain-containing protein</fullName>
    </recommendedName>
</protein>
<sequence length="434" mass="46898">MALPVLDQWLVRRMGRADKLPPSKDALREWQLARLRTLIAHAQANSSFYARSLSGVDPASIRSPEDFSRLPTVSPDDLREQPERFLCVSQDDIARVVTLQSSGTTGQPKRVFHTRDDLEATADYFDWGMRNLVGPGQTALVLMPGERPGGVGRLLVDALSRSGARAVAHGVLEDAGAGVDHLLAEEASCIVGPPAHVHLLAREWERRRLPAGTVCSVLLCWDSVPDALADNVERIFGCRVFRHWGMIETGLGGAVECAPGSGLHLREADVFLEIVDPETGSLVPDGEFGEMVVTSVLKLGMPLIRYRTGDRGCILPGPCRCGSPLRRLDPHVRRLAAGVAVGTGLLRLEELNEALYAVEGLSDFSARLSGRTLHVLVCGGNGVGERAKRALASLPVIALGVTENVLQIDIEMKNDAAPALPGLGKRRIVIDREL</sequence>
<dbReference type="Gene3D" id="3.40.50.12780">
    <property type="entry name" value="N-terminal domain of ligase-like"/>
    <property type="match status" value="1"/>
</dbReference>
<evidence type="ECO:0000313" key="2">
    <source>
        <dbReference type="EMBL" id="BDQ35604.1"/>
    </source>
</evidence>
<dbReference type="EMBL" id="AP026708">
    <property type="protein sequence ID" value="BDQ35604.1"/>
    <property type="molecule type" value="Genomic_DNA"/>
</dbReference>
<dbReference type="RefSeq" id="WP_264982498.1">
    <property type="nucleotide sequence ID" value="NZ_AP026708.1"/>
</dbReference>
<organism evidence="2 3">
    <name type="scientific">Pseudodesulfovibrio portus</name>
    <dbReference type="NCBI Taxonomy" id="231439"/>
    <lineage>
        <taxon>Bacteria</taxon>
        <taxon>Pseudomonadati</taxon>
        <taxon>Thermodesulfobacteriota</taxon>
        <taxon>Desulfovibrionia</taxon>
        <taxon>Desulfovibrionales</taxon>
        <taxon>Desulfovibrionaceae</taxon>
    </lineage>
</organism>
<keyword evidence="3" id="KW-1185">Reference proteome</keyword>
<feature type="domain" description="AMP-dependent synthetase/ligase" evidence="1">
    <location>
        <begin position="84"/>
        <end position="294"/>
    </location>
</feature>
<accession>A0ABM8AW25</accession>